<evidence type="ECO:0000313" key="8">
    <source>
        <dbReference type="Proteomes" id="UP001056201"/>
    </source>
</evidence>
<evidence type="ECO:0000256" key="1">
    <source>
        <dbReference type="ARBA" id="ARBA00004651"/>
    </source>
</evidence>
<sequence>MMRRLLPAPLLSALLLLLWLLLADSASLGQWLLGAVVALGAPLLTASLRPGRVKVGRPGVVLRLLARVVRDVVGSNLRVLHGVLRGAFGGPQRWPRSGFVQVPITLRDPNALAALAIILAVIPGTVWCELSPDGRTLLLHVFDLGDEAALVAEIQQHYERPLQEIFE</sequence>
<dbReference type="InterPro" id="IPR002758">
    <property type="entry name" value="Cation_antiport_E"/>
</dbReference>
<organism evidence="7 8">
    <name type="scientific">Aquincola tertiaricarbonis</name>
    <dbReference type="NCBI Taxonomy" id="391953"/>
    <lineage>
        <taxon>Bacteria</taxon>
        <taxon>Pseudomonadati</taxon>
        <taxon>Pseudomonadota</taxon>
        <taxon>Betaproteobacteria</taxon>
        <taxon>Burkholderiales</taxon>
        <taxon>Sphaerotilaceae</taxon>
        <taxon>Aquincola</taxon>
    </lineage>
</organism>
<dbReference type="EMBL" id="CP097636">
    <property type="protein sequence ID" value="URI09194.1"/>
    <property type="molecule type" value="Genomic_DNA"/>
</dbReference>
<dbReference type="NCBIfam" id="NF006520">
    <property type="entry name" value="PRK08965.1-4"/>
    <property type="match status" value="1"/>
</dbReference>
<dbReference type="PANTHER" id="PTHR34584">
    <property type="entry name" value="NA(+)/H(+) ANTIPORTER SUBUNIT E1"/>
    <property type="match status" value="1"/>
</dbReference>
<keyword evidence="6" id="KW-0472">Membrane</keyword>
<protein>
    <submittedName>
        <fullName evidence="7">Na+/H+ antiporter subunit E</fullName>
    </submittedName>
</protein>
<dbReference type="Pfam" id="PF01899">
    <property type="entry name" value="MNHE"/>
    <property type="match status" value="1"/>
</dbReference>
<evidence type="ECO:0000313" key="7">
    <source>
        <dbReference type="EMBL" id="URI09194.1"/>
    </source>
</evidence>
<proteinExistence type="inferred from homology"/>
<evidence type="ECO:0000256" key="5">
    <source>
        <dbReference type="ARBA" id="ARBA00022989"/>
    </source>
</evidence>
<comment type="subcellular location">
    <subcellularLocation>
        <location evidence="1">Cell membrane</location>
        <topology evidence="1">Multi-pass membrane protein</topology>
    </subcellularLocation>
</comment>
<evidence type="ECO:0000256" key="6">
    <source>
        <dbReference type="ARBA" id="ARBA00023136"/>
    </source>
</evidence>
<evidence type="ECO:0000256" key="3">
    <source>
        <dbReference type="ARBA" id="ARBA00022475"/>
    </source>
</evidence>
<dbReference type="PIRSF" id="PIRSF019239">
    <property type="entry name" value="MrpE"/>
    <property type="match status" value="1"/>
</dbReference>
<evidence type="ECO:0000256" key="2">
    <source>
        <dbReference type="ARBA" id="ARBA00006228"/>
    </source>
</evidence>
<dbReference type="NCBIfam" id="NF006518">
    <property type="entry name" value="PRK08965.1-2"/>
    <property type="match status" value="1"/>
</dbReference>
<gene>
    <name evidence="7" type="ORF">MW290_26890</name>
</gene>
<keyword evidence="4" id="KW-0812">Transmembrane</keyword>
<keyword evidence="8" id="KW-1185">Reference proteome</keyword>
<comment type="similarity">
    <text evidence="2">Belongs to the CPA3 antiporters (TC 2.A.63) subunit E family.</text>
</comment>
<dbReference type="Proteomes" id="UP001056201">
    <property type="component" value="Chromosome 2"/>
</dbReference>
<reference evidence="7" key="1">
    <citation type="submission" date="2022-05" db="EMBL/GenBank/DDBJ databases">
        <title>An RpoN-dependent PEP-CTERM gene is involved in floc formation of an Aquincola tertiaricarbonis strain.</title>
        <authorList>
            <person name="Qiu D."/>
            <person name="Xia M."/>
        </authorList>
    </citation>
    <scope>NUCLEOTIDE SEQUENCE</scope>
    <source>
        <strain evidence="7">RN12</strain>
    </source>
</reference>
<dbReference type="PANTHER" id="PTHR34584:SF1">
    <property type="entry name" value="NA(+)_H(+) ANTIPORTER SUBUNIT E1"/>
    <property type="match status" value="1"/>
</dbReference>
<accession>A0ABY4SD84</accession>
<keyword evidence="3" id="KW-1003">Cell membrane</keyword>
<keyword evidence="5" id="KW-1133">Transmembrane helix</keyword>
<name>A0ABY4SD84_AQUTE</name>
<dbReference type="RefSeq" id="WP_250197426.1">
    <property type="nucleotide sequence ID" value="NZ_CP097636.1"/>
</dbReference>
<evidence type="ECO:0000256" key="4">
    <source>
        <dbReference type="ARBA" id="ARBA00022692"/>
    </source>
</evidence>